<evidence type="ECO:0000313" key="2">
    <source>
        <dbReference type="Proteomes" id="UP001164539"/>
    </source>
</evidence>
<dbReference type="EMBL" id="CM051401">
    <property type="protein sequence ID" value="KAJ4711968.1"/>
    <property type="molecule type" value="Genomic_DNA"/>
</dbReference>
<gene>
    <name evidence="1" type="ORF">OWV82_014293</name>
</gene>
<sequence>MKREGKSDQGGAEKEENLGEKLRRGVLVGKRRGPSTPIVSAWRLWPSLEAQAHDSIIKEENAHLSARKLAAALWEFHHYFPISKMHRGVGVNGAGDSKMRRHRTQHHYKDKGIDLSHFLADPSPSSPEQPESASSLRRHIAQSLIQHHRAIERNNRALQPVSPASYGSSMEMAPYNPAVTPTSSLDFKGRVGESRYNLKTSTELLKVLNRIWSLEEQHASNVALIKALKTELDHARVRIKELHRDHQADRHEIDDLMKQIAEDKLVRKSKEQDRIHAAVQSVRDELEDERKLRKRSESLHRKLARDLSEVKSTLSSALKELEREKRSRMLLEDLCDEFAVGIKDYEQEVHALKQKSDQDWAGKGDHDRLILHVSESWLDERMQMKLEEAQSGLAEKNSIVDKLGFEIRDFPSGQTDVCFQEN</sequence>
<evidence type="ECO:0000313" key="1">
    <source>
        <dbReference type="EMBL" id="KAJ4711968.1"/>
    </source>
</evidence>
<reference evidence="1 2" key="1">
    <citation type="journal article" date="2023" name="Science">
        <title>Complex scaffold remodeling in plant triterpene biosynthesis.</title>
        <authorList>
            <person name="De La Pena R."/>
            <person name="Hodgson H."/>
            <person name="Liu J.C."/>
            <person name="Stephenson M.J."/>
            <person name="Martin A.C."/>
            <person name="Owen C."/>
            <person name="Harkess A."/>
            <person name="Leebens-Mack J."/>
            <person name="Jimenez L.E."/>
            <person name="Osbourn A."/>
            <person name="Sattely E.S."/>
        </authorList>
    </citation>
    <scope>NUCLEOTIDE SEQUENCE [LARGE SCALE GENOMIC DNA]</scope>
    <source>
        <strain evidence="2">cv. JPN11</strain>
        <tissue evidence="1">Leaf</tissue>
    </source>
</reference>
<protein>
    <submittedName>
        <fullName evidence="1">Intracellular protein transporter USO1-like protein</fullName>
    </submittedName>
</protein>
<dbReference type="Proteomes" id="UP001164539">
    <property type="component" value="Chromosome 8"/>
</dbReference>
<accession>A0ACC1XM24</accession>
<organism evidence="1 2">
    <name type="scientific">Melia azedarach</name>
    <name type="common">Chinaberry tree</name>
    <dbReference type="NCBI Taxonomy" id="155640"/>
    <lineage>
        <taxon>Eukaryota</taxon>
        <taxon>Viridiplantae</taxon>
        <taxon>Streptophyta</taxon>
        <taxon>Embryophyta</taxon>
        <taxon>Tracheophyta</taxon>
        <taxon>Spermatophyta</taxon>
        <taxon>Magnoliopsida</taxon>
        <taxon>eudicotyledons</taxon>
        <taxon>Gunneridae</taxon>
        <taxon>Pentapetalae</taxon>
        <taxon>rosids</taxon>
        <taxon>malvids</taxon>
        <taxon>Sapindales</taxon>
        <taxon>Meliaceae</taxon>
        <taxon>Melia</taxon>
    </lineage>
</organism>
<name>A0ACC1XM24_MELAZ</name>
<comment type="caution">
    <text evidence="1">The sequence shown here is derived from an EMBL/GenBank/DDBJ whole genome shotgun (WGS) entry which is preliminary data.</text>
</comment>
<keyword evidence="2" id="KW-1185">Reference proteome</keyword>
<proteinExistence type="predicted"/>